<accession>A0A9W6N7B1</accession>
<evidence type="ECO:0000313" key="3">
    <source>
        <dbReference type="Proteomes" id="UP001143309"/>
    </source>
</evidence>
<comment type="caution">
    <text evidence="2">The sequence shown here is derived from an EMBL/GenBank/DDBJ whole genome shotgun (WGS) entry which is preliminary data.</text>
</comment>
<dbReference type="RefSeq" id="WP_271200815.1">
    <property type="nucleotide sequence ID" value="NZ_BSFL01000002.1"/>
</dbReference>
<evidence type="ECO:0000256" key="1">
    <source>
        <dbReference type="SAM" id="SignalP"/>
    </source>
</evidence>
<feature type="signal peptide" evidence="1">
    <location>
        <begin position="1"/>
        <end position="26"/>
    </location>
</feature>
<protein>
    <submittedName>
        <fullName evidence="2">Uncharacterized protein</fullName>
    </submittedName>
</protein>
<sequence length="192" mass="19457">MPVFRASSAVGGLAAAAAVIAAPAFAQGAPDGARANEAAALVAQGVPAKPAGDASCPRVIALRGAERFPRSGGDSHRATVEGLSRDCANLGAETILKVSVVGQGARSSGGPSWFNAPLSVTVIDDRGQPVASNRAKLRVQLPRGKTEGAFTHVIEDLSLPAARDYAGWTVVVGFEVGATEAQRAAKTFTAAR</sequence>
<name>A0A9W6N7B1_9HYPH</name>
<evidence type="ECO:0000313" key="2">
    <source>
        <dbReference type="EMBL" id="GLK80353.1"/>
    </source>
</evidence>
<proteinExistence type="predicted"/>
<dbReference type="Proteomes" id="UP001143309">
    <property type="component" value="Unassembled WGS sequence"/>
</dbReference>
<gene>
    <name evidence="2" type="ORF">GCM10008174_20940</name>
</gene>
<dbReference type="EMBL" id="BSFL01000002">
    <property type="protein sequence ID" value="GLK80353.1"/>
    <property type="molecule type" value="Genomic_DNA"/>
</dbReference>
<reference evidence="2" key="1">
    <citation type="journal article" date="2014" name="Int. J. Syst. Evol. Microbiol.">
        <title>Complete genome sequence of Corynebacterium casei LMG S-19264T (=DSM 44701T), isolated from a smear-ripened cheese.</title>
        <authorList>
            <consortium name="US DOE Joint Genome Institute (JGI-PGF)"/>
            <person name="Walter F."/>
            <person name="Albersmeier A."/>
            <person name="Kalinowski J."/>
            <person name="Ruckert C."/>
        </authorList>
    </citation>
    <scope>NUCLEOTIDE SEQUENCE</scope>
    <source>
        <strain evidence="2">VKM B-2748</strain>
    </source>
</reference>
<keyword evidence="3" id="KW-1185">Reference proteome</keyword>
<reference evidence="2" key="2">
    <citation type="submission" date="2023-01" db="EMBL/GenBank/DDBJ databases">
        <authorList>
            <person name="Sun Q."/>
            <person name="Evtushenko L."/>
        </authorList>
    </citation>
    <scope>NUCLEOTIDE SEQUENCE</scope>
    <source>
        <strain evidence="2">VKM B-2748</strain>
    </source>
</reference>
<dbReference type="AlphaFoldDB" id="A0A9W6N7B1"/>
<feature type="chain" id="PRO_5040885028" evidence="1">
    <location>
        <begin position="27"/>
        <end position="192"/>
    </location>
</feature>
<organism evidence="2 3">
    <name type="scientific">Methylopila turkensis</name>
    <dbReference type="NCBI Taxonomy" id="1437816"/>
    <lineage>
        <taxon>Bacteria</taxon>
        <taxon>Pseudomonadati</taxon>
        <taxon>Pseudomonadota</taxon>
        <taxon>Alphaproteobacteria</taxon>
        <taxon>Hyphomicrobiales</taxon>
        <taxon>Methylopilaceae</taxon>
        <taxon>Methylopila</taxon>
    </lineage>
</organism>
<keyword evidence="1" id="KW-0732">Signal</keyword>